<comment type="caution">
    <text evidence="2">The sequence shown here is derived from an EMBL/GenBank/DDBJ whole genome shotgun (WGS) entry which is preliminary data.</text>
</comment>
<proteinExistence type="predicted"/>
<evidence type="ECO:0000313" key="3">
    <source>
        <dbReference type="Proteomes" id="UP000053681"/>
    </source>
</evidence>
<keyword evidence="1" id="KW-0812">Transmembrane</keyword>
<dbReference type="EMBL" id="LNQP01000026">
    <property type="protein sequence ID" value="KSU88266.1"/>
    <property type="molecule type" value="Genomic_DNA"/>
</dbReference>
<dbReference type="GeneID" id="93682652"/>
<name>A0A0V8JMR9_9BACI</name>
<evidence type="ECO:0000256" key="1">
    <source>
        <dbReference type="SAM" id="Phobius"/>
    </source>
</evidence>
<dbReference type="RefSeq" id="WP_025911794.1">
    <property type="nucleotide sequence ID" value="NZ_KQ758642.1"/>
</dbReference>
<dbReference type="Proteomes" id="UP000053681">
    <property type="component" value="Unassembled WGS sequence"/>
</dbReference>
<gene>
    <name evidence="2" type="ORF">AS180_08945</name>
</gene>
<accession>A0A0V8JMR9</accession>
<feature type="transmembrane region" description="Helical" evidence="1">
    <location>
        <begin position="6"/>
        <end position="29"/>
    </location>
</feature>
<feature type="transmembrane region" description="Helical" evidence="1">
    <location>
        <begin position="41"/>
        <end position="60"/>
    </location>
</feature>
<dbReference type="AlphaFoldDB" id="A0A0V8JMR9"/>
<keyword evidence="1" id="KW-0472">Membrane</keyword>
<feature type="transmembrane region" description="Helical" evidence="1">
    <location>
        <begin position="66"/>
        <end position="84"/>
    </location>
</feature>
<reference evidence="2 3" key="1">
    <citation type="submission" date="2015-11" db="EMBL/GenBank/DDBJ databases">
        <title>Bacillus caseinolyticus sp nov.</title>
        <authorList>
            <person name="Dastager S.G."/>
            <person name="Mawlankar R."/>
        </authorList>
    </citation>
    <scope>NUCLEOTIDE SEQUENCE [LARGE SCALE GENOMIC DNA]</scope>
    <source>
        <strain evidence="2 3">SGD-V-76</strain>
    </source>
</reference>
<organism evidence="2 3">
    <name type="scientific">Priestia veravalensis</name>
    <dbReference type="NCBI Taxonomy" id="1414648"/>
    <lineage>
        <taxon>Bacteria</taxon>
        <taxon>Bacillati</taxon>
        <taxon>Bacillota</taxon>
        <taxon>Bacilli</taxon>
        <taxon>Bacillales</taxon>
        <taxon>Bacillaceae</taxon>
        <taxon>Priestia</taxon>
    </lineage>
</organism>
<protein>
    <submittedName>
        <fullName evidence="2">Branched-chain amino acid transporter AzlD</fullName>
    </submittedName>
</protein>
<dbReference type="Pfam" id="PF05437">
    <property type="entry name" value="AzlD"/>
    <property type="match status" value="1"/>
</dbReference>
<keyword evidence="1" id="KW-1133">Transmembrane helix</keyword>
<evidence type="ECO:0000313" key="2">
    <source>
        <dbReference type="EMBL" id="KSU88266.1"/>
    </source>
</evidence>
<dbReference type="InterPro" id="IPR008407">
    <property type="entry name" value="Brnchd-chn_aa_trnsp_AzlD"/>
</dbReference>
<feature type="transmembrane region" description="Helical" evidence="1">
    <location>
        <begin position="91"/>
        <end position="107"/>
    </location>
</feature>
<sequence length="108" mass="11854">MSLDLSTLLIILGCALVTFIPRVVPFAIVRNMTLPEPVLKWLSYIPVCILTALVVENFTVQTENALQVNWEVIIVIIPTIFIAIRSKSLSVTVLSGVALMAAVRFIMG</sequence>
<keyword evidence="3" id="KW-1185">Reference proteome</keyword>